<evidence type="ECO:0000313" key="1">
    <source>
        <dbReference type="EMBL" id="AXK33815.1"/>
    </source>
</evidence>
<keyword evidence="2" id="KW-1185">Reference proteome</keyword>
<evidence type="ECO:0000313" key="2">
    <source>
        <dbReference type="Proteomes" id="UP000254425"/>
    </source>
</evidence>
<protein>
    <recommendedName>
        <fullName evidence="3">DUF4034 domain-containing protein</fullName>
    </recommendedName>
</protein>
<gene>
    <name evidence="1" type="ORF">DVA86_15270</name>
</gene>
<organism evidence="1 2">
    <name type="scientific">Streptomyces armeniacus</name>
    <dbReference type="NCBI Taxonomy" id="83291"/>
    <lineage>
        <taxon>Bacteria</taxon>
        <taxon>Bacillati</taxon>
        <taxon>Actinomycetota</taxon>
        <taxon>Actinomycetes</taxon>
        <taxon>Kitasatosporales</taxon>
        <taxon>Streptomycetaceae</taxon>
        <taxon>Streptomyces</taxon>
    </lineage>
</organism>
<dbReference type="RefSeq" id="WP_208878895.1">
    <property type="nucleotide sequence ID" value="NZ_CP031320.1"/>
</dbReference>
<dbReference type="Proteomes" id="UP000254425">
    <property type="component" value="Chromosome"/>
</dbReference>
<dbReference type="KEGG" id="sarm:DVA86_15270"/>
<name>A0A345XQ99_9ACTN</name>
<sequence>MEALLLLIALTAIFGVLVAPALRRRRLARQGAHGLAQAASPAGGYGFVPVEQLDVRLPGPDQHLVDALEETQRTQDWEPVARLLALTGDEWELRWQRVLSIAGAAALELAEARAREAAEDAAHPEDAAAGAAGAGDGAGISFSKAHAVRDAGWLRAWRAERPADPGGAQVYAQFLVWQAMADTGSADHRIILEEARTVCRDAVELAPADPTPYVTELHVGRALSYRRADFEALWSEVTRRAPHHMGAHLAALPYWSARWSGSKEDADAFARTAAAHAPEGTLLPALPLFAVLEHLPEVNVVRGLYQSAEIETAIEAAEFAVDQAEGDHPVRPHVLHLLVWFLVRAERYAEALDALQVVDGYVGAVPWVDSADPAAAYATYRALAIAGWESSGGTAMLPN</sequence>
<dbReference type="AlphaFoldDB" id="A0A345XQ99"/>
<dbReference type="EMBL" id="CP031320">
    <property type="protein sequence ID" value="AXK33815.1"/>
    <property type="molecule type" value="Genomic_DNA"/>
</dbReference>
<evidence type="ECO:0008006" key="3">
    <source>
        <dbReference type="Google" id="ProtNLM"/>
    </source>
</evidence>
<accession>A0A345XQ99</accession>
<proteinExistence type="predicted"/>
<reference evidence="1 2" key="1">
    <citation type="submission" date="2018-07" db="EMBL/GenBank/DDBJ databases">
        <title>Draft genome of the type strain Streptomyces armeniacus ATCC 15676.</title>
        <authorList>
            <person name="Labana P."/>
            <person name="Gosse J.T."/>
            <person name="Boddy C.N."/>
        </authorList>
    </citation>
    <scope>NUCLEOTIDE SEQUENCE [LARGE SCALE GENOMIC DNA]</scope>
    <source>
        <strain evidence="1 2">ATCC 15676</strain>
    </source>
</reference>